<keyword evidence="6 11" id="KW-0418">Kinase</keyword>
<evidence type="ECO:0000313" key="11">
    <source>
        <dbReference type="EMBL" id="MBI4924018.1"/>
    </source>
</evidence>
<feature type="transmembrane region" description="Helical" evidence="9">
    <location>
        <begin position="268"/>
        <end position="285"/>
    </location>
</feature>
<dbReference type="AlphaFoldDB" id="A0A933L6R3"/>
<evidence type="ECO:0000256" key="4">
    <source>
        <dbReference type="ARBA" id="ARBA00022679"/>
    </source>
</evidence>
<dbReference type="InterPro" id="IPR011102">
    <property type="entry name" value="Sig_transdc_His_kinase_HWE"/>
</dbReference>
<dbReference type="InterPro" id="IPR036890">
    <property type="entry name" value="HATPase_C_sf"/>
</dbReference>
<evidence type="ECO:0000256" key="9">
    <source>
        <dbReference type="SAM" id="Phobius"/>
    </source>
</evidence>
<keyword evidence="8" id="KW-0175">Coiled coil</keyword>
<evidence type="ECO:0000256" key="3">
    <source>
        <dbReference type="ARBA" id="ARBA00022553"/>
    </source>
</evidence>
<dbReference type="Pfam" id="PF07536">
    <property type="entry name" value="HWE_HK"/>
    <property type="match status" value="1"/>
</dbReference>
<keyword evidence="9" id="KW-0812">Transmembrane</keyword>
<keyword evidence="4" id="KW-0808">Transferase</keyword>
<dbReference type="Proteomes" id="UP000782610">
    <property type="component" value="Unassembled WGS sequence"/>
</dbReference>
<sequence>MAASATPVAATVTASGPDRRPRPIAVYLFVLALVALVPAFAFSAVLLQRNSEAQERVVETLITGSARSIMQTVDREVVANISTLKVLATTESLLNGDLAAFYGRVKTALAGTSTYVYALDANYYSIVSTRGEFGAPPVLSGDIPSARKAFESRDVVVSGLVVGAASGAKVFNVLFPVFEGKLAPLVLGISRDVASLESALLSDKLPDGWNVAMVDSAGTIIAASSAEGNAGKTGEHFALADVATLDSSFRLVTLKADGQLYRAAIRQSLLTGWTLIAWAPASLISQPLVDAVWSLAVGGLLLAAIVVLVVYWVTLQIGRSVRGLEADAKRLGTGQPVTARDYPISEIATVSAAIEEASRRRQQAETEVRFLMRELAHRSKNQMTVIAAMAKQTARGADSVPEFVQAFEKRIFGLARSTDLLLANGVVGVDLRELVTSQIDPFCPADSGRLTLDGPSIRLNTKAAQILGMAAHELATNAVKYGAFQTDSGRLEITWRRDLDVLHFDWRETAQNFTAPSDRRGFGTAVLENMVGRSLGATVERIVHPDGLEWRFEIPASAIDPNRGPEEA</sequence>
<name>A0A933L6R3_9HYPH</name>
<dbReference type="EMBL" id="JACRAF010000067">
    <property type="protein sequence ID" value="MBI4924018.1"/>
    <property type="molecule type" value="Genomic_DNA"/>
</dbReference>
<evidence type="ECO:0000256" key="1">
    <source>
        <dbReference type="ARBA" id="ARBA00000085"/>
    </source>
</evidence>
<dbReference type="EC" id="2.7.13.3" evidence="2"/>
<feature type="coiled-coil region" evidence="8">
    <location>
        <begin position="347"/>
        <end position="374"/>
    </location>
</feature>
<dbReference type="GO" id="GO:0005524">
    <property type="term" value="F:ATP binding"/>
    <property type="evidence" value="ECO:0007669"/>
    <property type="project" value="UniProtKB-KW"/>
</dbReference>
<comment type="caution">
    <text evidence="11">The sequence shown here is derived from an EMBL/GenBank/DDBJ whole genome shotgun (WGS) entry which is preliminary data.</text>
</comment>
<evidence type="ECO:0000313" key="12">
    <source>
        <dbReference type="Proteomes" id="UP000782610"/>
    </source>
</evidence>
<accession>A0A933L6R3</accession>
<evidence type="ECO:0000256" key="8">
    <source>
        <dbReference type="SAM" id="Coils"/>
    </source>
</evidence>
<keyword evidence="9" id="KW-0472">Membrane</keyword>
<gene>
    <name evidence="11" type="ORF">HY834_19975</name>
</gene>
<dbReference type="GO" id="GO:0004673">
    <property type="term" value="F:protein histidine kinase activity"/>
    <property type="evidence" value="ECO:0007669"/>
    <property type="project" value="UniProtKB-EC"/>
</dbReference>
<keyword evidence="7" id="KW-0067">ATP-binding</keyword>
<proteinExistence type="predicted"/>
<reference evidence="11" key="1">
    <citation type="submission" date="2020-07" db="EMBL/GenBank/DDBJ databases">
        <title>Huge and variable diversity of episymbiotic CPR bacteria and DPANN archaea in groundwater ecosystems.</title>
        <authorList>
            <person name="He C.Y."/>
            <person name="Keren R."/>
            <person name="Whittaker M."/>
            <person name="Farag I.F."/>
            <person name="Doudna J."/>
            <person name="Cate J.H.D."/>
            <person name="Banfield J.F."/>
        </authorList>
    </citation>
    <scope>NUCLEOTIDE SEQUENCE</scope>
    <source>
        <strain evidence="11">NC_groundwater_1586_Pr3_B-0.1um_66_15</strain>
    </source>
</reference>
<feature type="domain" description="Signal transduction histidine kinase HWE region" evidence="10">
    <location>
        <begin position="374"/>
        <end position="456"/>
    </location>
</feature>
<dbReference type="Gene3D" id="3.30.565.10">
    <property type="entry name" value="Histidine kinase-like ATPase, C-terminal domain"/>
    <property type="match status" value="1"/>
</dbReference>
<evidence type="ECO:0000256" key="2">
    <source>
        <dbReference type="ARBA" id="ARBA00012438"/>
    </source>
</evidence>
<keyword evidence="5" id="KW-0547">Nucleotide-binding</keyword>
<feature type="transmembrane region" description="Helical" evidence="9">
    <location>
        <begin position="291"/>
        <end position="313"/>
    </location>
</feature>
<feature type="transmembrane region" description="Helical" evidence="9">
    <location>
        <begin position="24"/>
        <end position="47"/>
    </location>
</feature>
<organism evidence="11 12">
    <name type="scientific">Devosia nanyangense</name>
    <dbReference type="NCBI Taxonomy" id="1228055"/>
    <lineage>
        <taxon>Bacteria</taxon>
        <taxon>Pseudomonadati</taxon>
        <taxon>Pseudomonadota</taxon>
        <taxon>Alphaproteobacteria</taxon>
        <taxon>Hyphomicrobiales</taxon>
        <taxon>Devosiaceae</taxon>
        <taxon>Devosia</taxon>
    </lineage>
</organism>
<evidence type="ECO:0000259" key="10">
    <source>
        <dbReference type="SMART" id="SM00911"/>
    </source>
</evidence>
<evidence type="ECO:0000256" key="5">
    <source>
        <dbReference type="ARBA" id="ARBA00022741"/>
    </source>
</evidence>
<protein>
    <recommendedName>
        <fullName evidence="2">histidine kinase</fullName>
        <ecNumber evidence="2">2.7.13.3</ecNumber>
    </recommendedName>
</protein>
<keyword evidence="9" id="KW-1133">Transmembrane helix</keyword>
<comment type="catalytic activity">
    <reaction evidence="1">
        <text>ATP + protein L-histidine = ADP + protein N-phospho-L-histidine.</text>
        <dbReference type="EC" id="2.7.13.3"/>
    </reaction>
</comment>
<evidence type="ECO:0000256" key="6">
    <source>
        <dbReference type="ARBA" id="ARBA00022777"/>
    </source>
</evidence>
<evidence type="ECO:0000256" key="7">
    <source>
        <dbReference type="ARBA" id="ARBA00022840"/>
    </source>
</evidence>
<keyword evidence="3" id="KW-0597">Phosphoprotein</keyword>
<dbReference type="SMART" id="SM00911">
    <property type="entry name" value="HWE_HK"/>
    <property type="match status" value="1"/>
</dbReference>
<dbReference type="PANTHER" id="PTHR41523:SF7">
    <property type="entry name" value="HISTIDINE KINASE"/>
    <property type="match status" value="1"/>
</dbReference>
<dbReference type="PANTHER" id="PTHR41523">
    <property type="entry name" value="TWO-COMPONENT SYSTEM SENSOR PROTEIN"/>
    <property type="match status" value="1"/>
</dbReference>